<dbReference type="Proteomes" id="UP001230300">
    <property type="component" value="Unassembled WGS sequence"/>
</dbReference>
<keyword evidence="2" id="KW-0732">Signal</keyword>
<evidence type="ECO:0000313" key="5">
    <source>
        <dbReference type="EMBL" id="MYN53986.1"/>
    </source>
</evidence>
<evidence type="ECO:0000256" key="2">
    <source>
        <dbReference type="SAM" id="SignalP"/>
    </source>
</evidence>
<dbReference type="EMBL" id="WWFF01000008">
    <property type="protein sequence ID" value="MYN53986.1"/>
    <property type="molecule type" value="Genomic_DNA"/>
</dbReference>
<dbReference type="EMBL" id="JASOGN010000006">
    <property type="protein sequence ID" value="MDK6502122.1"/>
    <property type="molecule type" value="Genomic_DNA"/>
</dbReference>
<proteinExistence type="predicted"/>
<comment type="caution">
    <text evidence="3">The sequence shown here is derived from an EMBL/GenBank/DDBJ whole genome shotgun (WGS) entry which is preliminary data.</text>
</comment>
<evidence type="ECO:0000313" key="4">
    <source>
        <dbReference type="EMBL" id="MDK6502122.1"/>
    </source>
</evidence>
<organism evidence="3 6">
    <name type="scientific">Lactobacillus crispatus</name>
    <dbReference type="NCBI Taxonomy" id="47770"/>
    <lineage>
        <taxon>Bacteria</taxon>
        <taxon>Bacillati</taxon>
        <taxon>Bacillota</taxon>
        <taxon>Bacilli</taxon>
        <taxon>Lactobacillales</taxon>
        <taxon>Lactobacillaceae</taxon>
        <taxon>Lactobacillus</taxon>
    </lineage>
</organism>
<dbReference type="OMA" id="ETTHSKY"/>
<feature type="compositionally biased region" description="Polar residues" evidence="1">
    <location>
        <begin position="175"/>
        <end position="186"/>
    </location>
</feature>
<feature type="region of interest" description="Disordered" evidence="1">
    <location>
        <begin position="22"/>
        <end position="50"/>
    </location>
</feature>
<gene>
    <name evidence="3" type="ORF">AEL95_09830</name>
    <name evidence="5" type="ORF">GTK63_06635</name>
    <name evidence="4" type="ORF">QP235_02710</name>
</gene>
<dbReference type="Proteomes" id="UP000067598">
    <property type="component" value="Unassembled WGS sequence"/>
</dbReference>
<evidence type="ECO:0008006" key="8">
    <source>
        <dbReference type="Google" id="ProtNLM"/>
    </source>
</evidence>
<evidence type="ECO:0000313" key="7">
    <source>
        <dbReference type="Proteomes" id="UP000460132"/>
    </source>
</evidence>
<evidence type="ECO:0000313" key="3">
    <source>
        <dbReference type="EMBL" id="KWU02965.1"/>
    </source>
</evidence>
<feature type="region of interest" description="Disordered" evidence="1">
    <location>
        <begin position="164"/>
        <end position="194"/>
    </location>
</feature>
<dbReference type="PROSITE" id="PS51257">
    <property type="entry name" value="PROKAR_LIPOPROTEIN"/>
    <property type="match status" value="1"/>
</dbReference>
<feature type="signal peptide" evidence="2">
    <location>
        <begin position="1"/>
        <end position="21"/>
    </location>
</feature>
<evidence type="ECO:0000256" key="1">
    <source>
        <dbReference type="SAM" id="MobiDB-lite"/>
    </source>
</evidence>
<accession>A0A109DCN4</accession>
<name>A0A109DCN4_9LACO</name>
<dbReference type="RefSeq" id="WP_013086369.1">
    <property type="nucleotide sequence ID" value="NZ_CP174185.1"/>
</dbReference>
<dbReference type="EMBL" id="LJGP01000052">
    <property type="protein sequence ID" value="KWU02965.1"/>
    <property type="molecule type" value="Genomic_DNA"/>
</dbReference>
<evidence type="ECO:0000313" key="6">
    <source>
        <dbReference type="Proteomes" id="UP000067598"/>
    </source>
</evidence>
<sequence length="342" mass="38083">MKKIGKLSLVLLAGLALTGCSQNSKQNTAPKKNATTKTVKNNKKPTRMGHLSAQDLTPQKTVAVVVAYAGNRYSGSWNKALLDGKQNGLEVDLKNQSDYSYMNEGSGVAYMVSENAGYTLKQVNSKNIYYLFLNGKKLESVTMKEMVAYLNKRDSDKLVTNLAKNAKVNDERSDSNNVSSNSTGKKSNLPGDDGLLNVPTELQGTWYTYPAADNKLETIKISQNKIDNGYSSLELHKINAKFANDHLYSDMSKSYRNATKNWGMAQMIGKKIHNINYLNVRTWMQGAGDGIYYGAHTESGQSVIVIGEGAELWTNSVAWKTPQLAQQYKHKKFRDLFYRDDQ</sequence>
<feature type="chain" id="PRO_5042681105" description="DUF4767 domain-containing protein" evidence="2">
    <location>
        <begin position="22"/>
        <end position="342"/>
    </location>
</feature>
<reference evidence="5 7" key="2">
    <citation type="submission" date="2020-01" db="EMBL/GenBank/DDBJ databases">
        <title>Vaginal microbiome of pregnant Indian women: Insights into the genome of dominants Lactobacillus species.</title>
        <authorList>
            <person name="Das B."/>
            <person name="Mehta O."/>
            <person name="Ghosh T.S."/>
            <person name="Kothidar A."/>
            <person name="Gowtham M.R."/>
            <person name="Mitra R."/>
            <person name="Kshetrapal P."/>
            <person name="Wadhwa N."/>
            <person name="Thiruvengadam R."/>
            <person name="Nair G.B."/>
            <person name="Bhatnagar S."/>
            <person name="Pore S."/>
        </authorList>
    </citation>
    <scope>NUCLEOTIDE SEQUENCE [LARGE SCALE GENOMIC DNA]</scope>
    <source>
        <strain evidence="5 7">Indica2</strain>
    </source>
</reference>
<dbReference type="Proteomes" id="UP000460132">
    <property type="component" value="Unassembled WGS sequence"/>
</dbReference>
<reference evidence="3 6" key="1">
    <citation type="journal article" date="2016" name="Microbiology (Mosc.)">
        <title>Comparison of Lactobacillus crispatus isolates from Lactobacillus-dominated vaginal microbiomes with isolates from microbiomes containing bacterial vaginosis-associated bacteria.</title>
        <authorList>
            <person name="Abdelmaksoud A.A."/>
            <person name="Koparde V.N."/>
            <person name="Sheth N.U."/>
            <person name="Serrano M.G."/>
            <person name="Glascock A.L."/>
            <person name="Fettweis J.M."/>
            <person name="Strauss Iii J.F."/>
            <person name="Buck G.A."/>
            <person name="Jefferson K.K."/>
        </authorList>
    </citation>
    <scope>NUCLEOTIDE SEQUENCE [LARGE SCALE GENOMIC DNA]</scope>
    <source>
        <strain evidence="3 6">VMC3</strain>
    </source>
</reference>
<dbReference type="AlphaFoldDB" id="A0A109DCN4"/>
<reference evidence="4" key="3">
    <citation type="submission" date="2023-05" db="EMBL/GenBank/DDBJ databases">
        <title>Cataloging the Phylogenetic Diversity of Human Bladder Bacteria.</title>
        <authorList>
            <person name="Du J."/>
        </authorList>
    </citation>
    <scope>NUCLEOTIDE SEQUENCE</scope>
    <source>
        <strain evidence="4">UMB9226</strain>
    </source>
</reference>
<dbReference type="PATRIC" id="fig|47770.28.peg.1574"/>
<feature type="compositionally biased region" description="Low complexity" evidence="1">
    <location>
        <begin position="27"/>
        <end position="39"/>
    </location>
</feature>
<protein>
    <recommendedName>
        <fullName evidence="8">DUF4767 domain-containing protein</fullName>
    </recommendedName>
</protein>